<accession>A0A1D2N492</accession>
<dbReference type="AlphaFoldDB" id="A0A1D2N492"/>
<evidence type="ECO:0008006" key="3">
    <source>
        <dbReference type="Google" id="ProtNLM"/>
    </source>
</evidence>
<name>A0A1D2N492_ORCCI</name>
<dbReference type="EMBL" id="LJIJ01000236">
    <property type="protein sequence ID" value="ODN00051.1"/>
    <property type="molecule type" value="Genomic_DNA"/>
</dbReference>
<dbReference type="OrthoDB" id="9930943at2759"/>
<gene>
    <name evidence="1" type="ORF">Ocin01_06631</name>
</gene>
<protein>
    <recommendedName>
        <fullName evidence="3">SET domain-containing protein</fullName>
    </recommendedName>
</protein>
<comment type="caution">
    <text evidence="1">The sequence shown here is derived from an EMBL/GenBank/DDBJ whole genome shotgun (WGS) entry which is preliminary data.</text>
</comment>
<dbReference type="Proteomes" id="UP000094527">
    <property type="component" value="Unassembled WGS sequence"/>
</dbReference>
<keyword evidence="2" id="KW-1185">Reference proteome</keyword>
<proteinExistence type="predicted"/>
<sequence>MACIAIVNIPEGTFSTPFRAGEILTNPLGESRGNARINFPLQIGVTASGELQPVSPIPVVFWPKLIDLASDCHDQNIKLCRWKTKDTLILQTTRDIHIGQKLQMWFSEDLMMSELGIPPYLSPFNIKGKTKEFI</sequence>
<evidence type="ECO:0000313" key="2">
    <source>
        <dbReference type="Proteomes" id="UP000094527"/>
    </source>
</evidence>
<organism evidence="1 2">
    <name type="scientific">Orchesella cincta</name>
    <name type="common">Springtail</name>
    <name type="synonym">Podura cincta</name>
    <dbReference type="NCBI Taxonomy" id="48709"/>
    <lineage>
        <taxon>Eukaryota</taxon>
        <taxon>Metazoa</taxon>
        <taxon>Ecdysozoa</taxon>
        <taxon>Arthropoda</taxon>
        <taxon>Hexapoda</taxon>
        <taxon>Collembola</taxon>
        <taxon>Entomobryomorpha</taxon>
        <taxon>Entomobryoidea</taxon>
        <taxon>Orchesellidae</taxon>
        <taxon>Orchesellinae</taxon>
        <taxon>Orchesella</taxon>
    </lineage>
</organism>
<reference evidence="1 2" key="1">
    <citation type="journal article" date="2016" name="Genome Biol. Evol.">
        <title>Gene Family Evolution Reflects Adaptation to Soil Environmental Stressors in the Genome of the Collembolan Orchesella cincta.</title>
        <authorList>
            <person name="Faddeeva-Vakhrusheva A."/>
            <person name="Derks M.F."/>
            <person name="Anvar S.Y."/>
            <person name="Agamennone V."/>
            <person name="Suring W."/>
            <person name="Smit S."/>
            <person name="van Straalen N.M."/>
            <person name="Roelofs D."/>
        </authorList>
    </citation>
    <scope>NUCLEOTIDE SEQUENCE [LARGE SCALE GENOMIC DNA]</scope>
    <source>
        <tissue evidence="1">Mixed pool</tissue>
    </source>
</reference>
<dbReference type="Gene3D" id="2.170.270.10">
    <property type="entry name" value="SET domain"/>
    <property type="match status" value="1"/>
</dbReference>
<dbReference type="InterPro" id="IPR046341">
    <property type="entry name" value="SET_dom_sf"/>
</dbReference>
<evidence type="ECO:0000313" key="1">
    <source>
        <dbReference type="EMBL" id="ODN00051.1"/>
    </source>
</evidence>